<gene>
    <name evidence="10" type="ORF">EF294_10965</name>
</gene>
<dbReference type="OrthoDB" id="8953821at2"/>
<accession>A0A3N4GKN5</accession>
<dbReference type="Proteomes" id="UP000267536">
    <property type="component" value="Unassembled WGS sequence"/>
</dbReference>
<feature type="transmembrane region" description="Helical" evidence="8">
    <location>
        <begin position="276"/>
        <end position="296"/>
    </location>
</feature>
<keyword evidence="11" id="KW-1185">Reference proteome</keyword>
<dbReference type="GO" id="GO:0005886">
    <property type="term" value="C:plasma membrane"/>
    <property type="evidence" value="ECO:0007669"/>
    <property type="project" value="UniProtKB-SubCell"/>
</dbReference>
<keyword evidence="5 8" id="KW-1133">Transmembrane helix</keyword>
<feature type="transmembrane region" description="Helical" evidence="8">
    <location>
        <begin position="154"/>
        <end position="176"/>
    </location>
</feature>
<evidence type="ECO:0000256" key="2">
    <source>
        <dbReference type="ARBA" id="ARBA00022448"/>
    </source>
</evidence>
<feature type="compositionally biased region" description="Polar residues" evidence="7">
    <location>
        <begin position="441"/>
        <end position="454"/>
    </location>
</feature>
<evidence type="ECO:0000256" key="3">
    <source>
        <dbReference type="ARBA" id="ARBA00022475"/>
    </source>
</evidence>
<feature type="region of interest" description="Disordered" evidence="7">
    <location>
        <begin position="431"/>
        <end position="454"/>
    </location>
</feature>
<dbReference type="PANTHER" id="PTHR43045:SF1">
    <property type="entry name" value="SHIKIMATE TRANSPORTER"/>
    <property type="match status" value="1"/>
</dbReference>
<feature type="transmembrane region" description="Helical" evidence="8">
    <location>
        <begin position="332"/>
        <end position="354"/>
    </location>
</feature>
<feature type="transmembrane region" description="Helical" evidence="8">
    <location>
        <begin position="242"/>
        <end position="264"/>
    </location>
</feature>
<comment type="caution">
    <text evidence="10">The sequence shown here is derived from an EMBL/GenBank/DDBJ whole genome shotgun (WGS) entry which is preliminary data.</text>
</comment>
<dbReference type="PANTHER" id="PTHR43045">
    <property type="entry name" value="SHIKIMATE TRANSPORTER"/>
    <property type="match status" value="1"/>
</dbReference>
<protein>
    <submittedName>
        <fullName evidence="10">MFS transporter</fullName>
    </submittedName>
</protein>
<dbReference type="InterPro" id="IPR020846">
    <property type="entry name" value="MFS_dom"/>
</dbReference>
<keyword evidence="2" id="KW-0813">Transport</keyword>
<evidence type="ECO:0000256" key="5">
    <source>
        <dbReference type="ARBA" id="ARBA00022989"/>
    </source>
</evidence>
<feature type="transmembrane region" description="Helical" evidence="8">
    <location>
        <begin position="28"/>
        <end position="47"/>
    </location>
</feature>
<evidence type="ECO:0000256" key="7">
    <source>
        <dbReference type="SAM" id="MobiDB-lite"/>
    </source>
</evidence>
<feature type="transmembrane region" description="Helical" evidence="8">
    <location>
        <begin position="308"/>
        <end position="326"/>
    </location>
</feature>
<dbReference type="InterPro" id="IPR011701">
    <property type="entry name" value="MFS"/>
</dbReference>
<feature type="transmembrane region" description="Helical" evidence="8">
    <location>
        <begin position="366"/>
        <end position="393"/>
    </location>
</feature>
<reference evidence="10 11" key="1">
    <citation type="submission" date="2018-11" db="EMBL/GenBank/DDBJ databases">
        <title>Draft genome sequence of Gordonia sp. RS15-1S isolated from rice stems.</title>
        <authorList>
            <person name="Muangham S."/>
        </authorList>
    </citation>
    <scope>NUCLEOTIDE SEQUENCE [LARGE SCALE GENOMIC DNA]</scope>
    <source>
        <strain evidence="10 11">RS15-1S</strain>
    </source>
</reference>
<name>A0A3N4GKN5_9ACTN</name>
<dbReference type="AlphaFoldDB" id="A0A3N4GKN5"/>
<comment type="subcellular location">
    <subcellularLocation>
        <location evidence="1">Cell membrane</location>
        <topology evidence="1">Multi-pass membrane protein</topology>
    </subcellularLocation>
</comment>
<dbReference type="EMBL" id="RKMH01000007">
    <property type="protein sequence ID" value="RPA61146.1"/>
    <property type="molecule type" value="Genomic_DNA"/>
</dbReference>
<evidence type="ECO:0000256" key="4">
    <source>
        <dbReference type="ARBA" id="ARBA00022692"/>
    </source>
</evidence>
<evidence type="ECO:0000256" key="6">
    <source>
        <dbReference type="ARBA" id="ARBA00023136"/>
    </source>
</evidence>
<dbReference type="Gene3D" id="1.20.1250.20">
    <property type="entry name" value="MFS general substrate transporter like domains"/>
    <property type="match status" value="2"/>
</dbReference>
<keyword evidence="4 8" id="KW-0812">Transmembrane</keyword>
<dbReference type="Pfam" id="PF00083">
    <property type="entry name" value="Sugar_tr"/>
    <property type="match status" value="1"/>
</dbReference>
<feature type="transmembrane region" description="Helical" evidence="8">
    <location>
        <begin position="188"/>
        <end position="207"/>
    </location>
</feature>
<proteinExistence type="predicted"/>
<feature type="transmembrane region" description="Helical" evidence="8">
    <location>
        <begin position="53"/>
        <end position="77"/>
    </location>
</feature>
<evidence type="ECO:0000259" key="9">
    <source>
        <dbReference type="PROSITE" id="PS50850"/>
    </source>
</evidence>
<keyword evidence="3" id="KW-1003">Cell membrane</keyword>
<organism evidence="10 11">
    <name type="scientific">Gordonia oryzae</name>
    <dbReference type="NCBI Taxonomy" id="2487349"/>
    <lineage>
        <taxon>Bacteria</taxon>
        <taxon>Bacillati</taxon>
        <taxon>Actinomycetota</taxon>
        <taxon>Actinomycetes</taxon>
        <taxon>Mycobacteriales</taxon>
        <taxon>Gordoniaceae</taxon>
        <taxon>Gordonia</taxon>
    </lineage>
</organism>
<dbReference type="GO" id="GO:0022857">
    <property type="term" value="F:transmembrane transporter activity"/>
    <property type="evidence" value="ECO:0007669"/>
    <property type="project" value="InterPro"/>
</dbReference>
<feature type="domain" description="Major facilitator superfamily (MFS) profile" evidence="9">
    <location>
        <begin position="16"/>
        <end position="426"/>
    </location>
</feature>
<dbReference type="PROSITE" id="PS50850">
    <property type="entry name" value="MFS"/>
    <property type="match status" value="1"/>
</dbReference>
<dbReference type="InterPro" id="IPR005828">
    <property type="entry name" value="MFS_sugar_transport-like"/>
</dbReference>
<evidence type="ECO:0000313" key="10">
    <source>
        <dbReference type="EMBL" id="RPA61146.1"/>
    </source>
</evidence>
<dbReference type="SUPFAM" id="SSF103473">
    <property type="entry name" value="MFS general substrate transporter"/>
    <property type="match status" value="1"/>
</dbReference>
<evidence type="ECO:0000256" key="1">
    <source>
        <dbReference type="ARBA" id="ARBA00004651"/>
    </source>
</evidence>
<evidence type="ECO:0000313" key="11">
    <source>
        <dbReference type="Proteomes" id="UP000267536"/>
    </source>
</evidence>
<feature type="transmembrane region" description="Helical" evidence="8">
    <location>
        <begin position="399"/>
        <end position="422"/>
    </location>
</feature>
<feature type="transmembrane region" description="Helical" evidence="8">
    <location>
        <begin position="89"/>
        <end position="107"/>
    </location>
</feature>
<sequence length="454" mass="48018">MTAPTSTPPAAQPRKAALASFMGSLVEYYDFFIFGTASALVFNKIFFPDVSPTAGTLASFATFGVAYIARPIGAVVLGHFGDRVGRQRVLVFTLILMGLATFAIGCVPDYHSIGMAAPITLVVLRLLQGLSAAGEQSGASSLTVEHADQGKRAFYASWTLNGTQAGLLVGTLAFIPVAALPEDTLLSWGWRVPFWFSAVVMFVAYLIRRTMPETPVFEKIKDSTEGVSDVPLLVLLRFHWRALVRVIACATISVMSTLFSTFALKYATNDFAVSKSSMLLVSVIANLVMLLSQPLWGMAADRIGRKPIFIGGALGCAVLAFPYLLIITTGSFWAILVATLIIQTVVYAAANAVWPSFYSEMFPAQVRYSGVAIGTQIGFMASGFLPLIAAAILGEGRMGWVPVAAVVAAFAVVAALAAATAVETHKTDTMQLGENPAKGANTVTASAPASTSMA</sequence>
<dbReference type="RefSeq" id="WP_123929429.1">
    <property type="nucleotide sequence ID" value="NZ_JBPSDP010000006.1"/>
</dbReference>
<keyword evidence="6 8" id="KW-0472">Membrane</keyword>
<dbReference type="InterPro" id="IPR036259">
    <property type="entry name" value="MFS_trans_sf"/>
</dbReference>
<dbReference type="CDD" id="cd17369">
    <property type="entry name" value="MFS_ShiA_like"/>
    <property type="match status" value="1"/>
</dbReference>
<dbReference type="Pfam" id="PF07690">
    <property type="entry name" value="MFS_1"/>
    <property type="match status" value="1"/>
</dbReference>
<evidence type="ECO:0000256" key="8">
    <source>
        <dbReference type="SAM" id="Phobius"/>
    </source>
</evidence>